<dbReference type="EMBL" id="JAAYEE010000046">
    <property type="protein sequence ID" value="NLW34390.1"/>
    <property type="molecule type" value="Genomic_DNA"/>
</dbReference>
<gene>
    <name evidence="3" type="ORF">GXY80_02755</name>
</gene>
<evidence type="ECO:0000313" key="4">
    <source>
        <dbReference type="Proteomes" id="UP000777265"/>
    </source>
</evidence>
<sequence length="339" mass="39685">MSKRIRRVGSIKGELLKKSKEAALAAVQIFNNPNISFKSESYVVLMIIAWTYLLHAYFRDQKVEYRYNRQNGKRREFEKTKHGAYKYWEIERCLNEAKSPIDKDTANNLRFLIGLRHEIEHQMTTRIDDLLSARFQACCLNFNEYIKKLFGDANGIEKHLSFSLQFSTISTEQKELLEEQPGLPDNIHGYIQEFDAGLSNEEFANPHYAYRILFVPKTANSKGQADRVIEFIKSDSPLAKVVNKEYAVIKDTEKDKYLPQQVVDIMKKYGYPSFSIYYHTQLWQSRDAKNPAKGYGTMVAGKVWHWYESWVEEVRKHCRDSGDKYIHEPENPPTKNCPR</sequence>
<dbReference type="Pfam" id="PF12358">
    <property type="entry name" value="DUF3644"/>
    <property type="match status" value="1"/>
</dbReference>
<keyword evidence="1" id="KW-0472">Membrane</keyword>
<evidence type="ECO:0000256" key="1">
    <source>
        <dbReference type="SAM" id="Phobius"/>
    </source>
</evidence>
<accession>A0A971M217</accession>
<dbReference type="InterPro" id="IPR022104">
    <property type="entry name" value="DUF3644"/>
</dbReference>
<comment type="caution">
    <text evidence="3">The sequence shown here is derived from an EMBL/GenBank/DDBJ whole genome shotgun (WGS) entry which is preliminary data.</text>
</comment>
<keyword evidence="1" id="KW-1133">Transmembrane helix</keyword>
<feature type="transmembrane region" description="Helical" evidence="1">
    <location>
        <begin position="41"/>
        <end position="58"/>
    </location>
</feature>
<dbReference type="AlphaFoldDB" id="A0A971M217"/>
<proteinExistence type="predicted"/>
<reference evidence="3" key="1">
    <citation type="journal article" date="2020" name="Biotechnol. Biofuels">
        <title>New insights from the biogas microbiome by comprehensive genome-resolved metagenomics of nearly 1600 species originating from multiple anaerobic digesters.</title>
        <authorList>
            <person name="Campanaro S."/>
            <person name="Treu L."/>
            <person name="Rodriguez-R L.M."/>
            <person name="Kovalovszki A."/>
            <person name="Ziels R.M."/>
            <person name="Maus I."/>
            <person name="Zhu X."/>
            <person name="Kougias P.G."/>
            <person name="Basile A."/>
            <person name="Luo G."/>
            <person name="Schluter A."/>
            <person name="Konstantinidis K.T."/>
            <person name="Angelidaki I."/>
        </authorList>
    </citation>
    <scope>NUCLEOTIDE SEQUENCE</scope>
    <source>
        <strain evidence="3">AS06rmzACSIP_7</strain>
    </source>
</reference>
<feature type="domain" description="DUF3644" evidence="2">
    <location>
        <begin position="14"/>
        <end position="197"/>
    </location>
</feature>
<dbReference type="Proteomes" id="UP000777265">
    <property type="component" value="Unassembled WGS sequence"/>
</dbReference>
<name>A0A971M217_9BACT</name>
<protein>
    <submittedName>
        <fullName evidence="3">DUF3644 domain-containing protein</fullName>
    </submittedName>
</protein>
<keyword evidence="1" id="KW-0812">Transmembrane</keyword>
<reference evidence="3" key="2">
    <citation type="submission" date="2020-01" db="EMBL/GenBank/DDBJ databases">
        <authorList>
            <person name="Campanaro S."/>
        </authorList>
    </citation>
    <scope>NUCLEOTIDE SEQUENCE</scope>
    <source>
        <strain evidence="3">AS06rmzACSIP_7</strain>
    </source>
</reference>
<evidence type="ECO:0000259" key="2">
    <source>
        <dbReference type="Pfam" id="PF12358"/>
    </source>
</evidence>
<evidence type="ECO:0000313" key="3">
    <source>
        <dbReference type="EMBL" id="NLW34390.1"/>
    </source>
</evidence>
<organism evidence="3 4">
    <name type="scientific">Syntrophorhabdus aromaticivorans</name>
    <dbReference type="NCBI Taxonomy" id="328301"/>
    <lineage>
        <taxon>Bacteria</taxon>
        <taxon>Pseudomonadati</taxon>
        <taxon>Thermodesulfobacteriota</taxon>
        <taxon>Syntrophorhabdia</taxon>
        <taxon>Syntrophorhabdales</taxon>
        <taxon>Syntrophorhabdaceae</taxon>
        <taxon>Syntrophorhabdus</taxon>
    </lineage>
</organism>